<sequence length="428" mass="47867">MNHIECIQELHLNLPHICDHFISSPAPRLQNLKITVGSQNEPSSQQFSALFDGDTPALRTLELSCCPVPWHSFTLNGLTTLCLRFVPIHLQQNMVEFLATLSCVQDLRHLYLEYAFASTAGFLSSPEFHSFQKIDLPRLSRLLIAAPLSTVIAFVACVNIPSTAEIRLDCSGTKDGVSFHDYTSLFSVVAQRFSTSTSQALSFRSLVIELTSYRTALTFCSLERDCDSFDFVLRQDWGCNPPLKIRVSWFVSDTRSGLDCILGDISSFVPLMDVQSVHVINPPVSPAIWRSALKHLQNLRYLKLSSGDLPDLAPVLSLTDLTTSEGAEGQGGHTNRSPDRMLAPALEELELHGFSFRKRFIKDKCPVDVQALCEALATREGSSGQLTITRCIERIRGGRSGQEKRFNMVGRWNNGRFHVVEKHEVTYY</sequence>
<dbReference type="Gene3D" id="3.80.10.10">
    <property type="entry name" value="Ribonuclease Inhibitor"/>
    <property type="match status" value="1"/>
</dbReference>
<dbReference type="EMBL" id="WHUW01000037">
    <property type="protein sequence ID" value="KAF8433052.1"/>
    <property type="molecule type" value="Genomic_DNA"/>
</dbReference>
<dbReference type="SUPFAM" id="SSF52047">
    <property type="entry name" value="RNI-like"/>
    <property type="match status" value="1"/>
</dbReference>
<accession>A0AAD4BKD8</accession>
<name>A0AAD4BKD8_BOLED</name>
<gene>
    <name evidence="1" type="ORF">L210DRAFT_3557478</name>
</gene>
<dbReference type="AlphaFoldDB" id="A0AAD4BKD8"/>
<dbReference type="Proteomes" id="UP001194468">
    <property type="component" value="Unassembled WGS sequence"/>
</dbReference>
<reference evidence="1" key="1">
    <citation type="submission" date="2019-10" db="EMBL/GenBank/DDBJ databases">
        <authorList>
            <consortium name="DOE Joint Genome Institute"/>
            <person name="Kuo A."/>
            <person name="Miyauchi S."/>
            <person name="Kiss E."/>
            <person name="Drula E."/>
            <person name="Kohler A."/>
            <person name="Sanchez-Garcia M."/>
            <person name="Andreopoulos B."/>
            <person name="Barry K.W."/>
            <person name="Bonito G."/>
            <person name="Buee M."/>
            <person name="Carver A."/>
            <person name="Chen C."/>
            <person name="Cichocki N."/>
            <person name="Clum A."/>
            <person name="Culley D."/>
            <person name="Crous P.W."/>
            <person name="Fauchery L."/>
            <person name="Girlanda M."/>
            <person name="Hayes R."/>
            <person name="Keri Z."/>
            <person name="LaButti K."/>
            <person name="Lipzen A."/>
            <person name="Lombard V."/>
            <person name="Magnuson J."/>
            <person name="Maillard F."/>
            <person name="Morin E."/>
            <person name="Murat C."/>
            <person name="Nolan M."/>
            <person name="Ohm R."/>
            <person name="Pangilinan J."/>
            <person name="Pereira M."/>
            <person name="Perotto S."/>
            <person name="Peter M."/>
            <person name="Riley R."/>
            <person name="Sitrit Y."/>
            <person name="Stielow B."/>
            <person name="Szollosi G."/>
            <person name="Zifcakova L."/>
            <person name="Stursova M."/>
            <person name="Spatafora J.W."/>
            <person name="Tedersoo L."/>
            <person name="Vaario L.-M."/>
            <person name="Yamada A."/>
            <person name="Yan M."/>
            <person name="Wang P."/>
            <person name="Xu J."/>
            <person name="Bruns T."/>
            <person name="Baldrian P."/>
            <person name="Vilgalys R."/>
            <person name="Henrissat B."/>
            <person name="Grigoriev I.V."/>
            <person name="Hibbett D."/>
            <person name="Nagy L.G."/>
            <person name="Martin F.M."/>
        </authorList>
    </citation>
    <scope>NUCLEOTIDE SEQUENCE</scope>
    <source>
        <strain evidence="1">BED1</strain>
    </source>
</reference>
<protein>
    <recommendedName>
        <fullName evidence="3">F-box domain-containing protein</fullName>
    </recommendedName>
</protein>
<organism evidence="1 2">
    <name type="scientific">Boletus edulis BED1</name>
    <dbReference type="NCBI Taxonomy" id="1328754"/>
    <lineage>
        <taxon>Eukaryota</taxon>
        <taxon>Fungi</taxon>
        <taxon>Dikarya</taxon>
        <taxon>Basidiomycota</taxon>
        <taxon>Agaricomycotina</taxon>
        <taxon>Agaricomycetes</taxon>
        <taxon>Agaricomycetidae</taxon>
        <taxon>Boletales</taxon>
        <taxon>Boletineae</taxon>
        <taxon>Boletaceae</taxon>
        <taxon>Boletoideae</taxon>
        <taxon>Boletus</taxon>
    </lineage>
</organism>
<keyword evidence="2" id="KW-1185">Reference proteome</keyword>
<evidence type="ECO:0000313" key="2">
    <source>
        <dbReference type="Proteomes" id="UP001194468"/>
    </source>
</evidence>
<comment type="caution">
    <text evidence="1">The sequence shown here is derived from an EMBL/GenBank/DDBJ whole genome shotgun (WGS) entry which is preliminary data.</text>
</comment>
<evidence type="ECO:0008006" key="3">
    <source>
        <dbReference type="Google" id="ProtNLM"/>
    </source>
</evidence>
<reference evidence="1" key="2">
    <citation type="journal article" date="2020" name="Nat. Commun.">
        <title>Large-scale genome sequencing of mycorrhizal fungi provides insights into the early evolution of symbiotic traits.</title>
        <authorList>
            <person name="Miyauchi S."/>
            <person name="Kiss E."/>
            <person name="Kuo A."/>
            <person name="Drula E."/>
            <person name="Kohler A."/>
            <person name="Sanchez-Garcia M."/>
            <person name="Morin E."/>
            <person name="Andreopoulos B."/>
            <person name="Barry K.W."/>
            <person name="Bonito G."/>
            <person name="Buee M."/>
            <person name="Carver A."/>
            <person name="Chen C."/>
            <person name="Cichocki N."/>
            <person name="Clum A."/>
            <person name="Culley D."/>
            <person name="Crous P.W."/>
            <person name="Fauchery L."/>
            <person name="Girlanda M."/>
            <person name="Hayes R.D."/>
            <person name="Keri Z."/>
            <person name="LaButti K."/>
            <person name="Lipzen A."/>
            <person name="Lombard V."/>
            <person name="Magnuson J."/>
            <person name="Maillard F."/>
            <person name="Murat C."/>
            <person name="Nolan M."/>
            <person name="Ohm R.A."/>
            <person name="Pangilinan J."/>
            <person name="Pereira M.F."/>
            <person name="Perotto S."/>
            <person name="Peter M."/>
            <person name="Pfister S."/>
            <person name="Riley R."/>
            <person name="Sitrit Y."/>
            <person name="Stielow J.B."/>
            <person name="Szollosi G."/>
            <person name="Zifcakova L."/>
            <person name="Stursova M."/>
            <person name="Spatafora J.W."/>
            <person name="Tedersoo L."/>
            <person name="Vaario L.M."/>
            <person name="Yamada A."/>
            <person name="Yan M."/>
            <person name="Wang P."/>
            <person name="Xu J."/>
            <person name="Bruns T."/>
            <person name="Baldrian P."/>
            <person name="Vilgalys R."/>
            <person name="Dunand C."/>
            <person name="Henrissat B."/>
            <person name="Grigoriev I.V."/>
            <person name="Hibbett D."/>
            <person name="Nagy L.G."/>
            <person name="Martin F.M."/>
        </authorList>
    </citation>
    <scope>NUCLEOTIDE SEQUENCE</scope>
    <source>
        <strain evidence="1">BED1</strain>
    </source>
</reference>
<dbReference type="InterPro" id="IPR032675">
    <property type="entry name" value="LRR_dom_sf"/>
</dbReference>
<proteinExistence type="predicted"/>
<evidence type="ECO:0000313" key="1">
    <source>
        <dbReference type="EMBL" id="KAF8433052.1"/>
    </source>
</evidence>